<evidence type="ECO:0000256" key="4">
    <source>
        <dbReference type="ARBA" id="ARBA00022723"/>
    </source>
</evidence>
<keyword evidence="7 9" id="KW-0460">Magnesium</keyword>
<dbReference type="Proteomes" id="UP000030130">
    <property type="component" value="Unassembled WGS sequence"/>
</dbReference>
<evidence type="ECO:0000313" key="10">
    <source>
        <dbReference type="EMBL" id="KGN85429.1"/>
    </source>
</evidence>
<dbReference type="Pfam" id="PF09827">
    <property type="entry name" value="CRISPR_Cas2"/>
    <property type="match status" value="1"/>
</dbReference>
<sequence length="96" mass="11105">MNDKKLLVAYDISSNRRRRKVARILEQCGIRINKSVFICSLRELTMDKLVEAVTSQTAKRDKVFFLPLCQHCYAAAWMSGHPTPPKSRRKRKSIVV</sequence>
<dbReference type="CDD" id="cd09725">
    <property type="entry name" value="Cas2_I_II_III"/>
    <property type="match status" value="1"/>
</dbReference>
<comment type="similarity">
    <text evidence="2 9">Belongs to the CRISPR-associated endoribonuclease Cas2 protein family.</text>
</comment>
<keyword evidence="6 9" id="KW-0378">Hydrolase</keyword>
<name>A0A0A2FAM9_9PORP</name>
<dbReference type="STRING" id="111105.HR09_01215"/>
<feature type="binding site" evidence="9">
    <location>
        <position position="11"/>
    </location>
    <ligand>
        <name>Mg(2+)</name>
        <dbReference type="ChEBI" id="CHEBI:18420"/>
        <note>catalytic</note>
    </ligand>
</feature>
<keyword evidence="3 9" id="KW-0540">Nuclease</keyword>
<evidence type="ECO:0000256" key="9">
    <source>
        <dbReference type="HAMAP-Rule" id="MF_01471"/>
    </source>
</evidence>
<dbReference type="GO" id="GO:0004521">
    <property type="term" value="F:RNA endonuclease activity"/>
    <property type="evidence" value="ECO:0007669"/>
    <property type="project" value="InterPro"/>
</dbReference>
<dbReference type="SUPFAM" id="SSF143430">
    <property type="entry name" value="TTP0101/SSO1404-like"/>
    <property type="match status" value="1"/>
</dbReference>
<comment type="function">
    <text evidence="9">CRISPR (clustered regularly interspaced short palindromic repeat), is an adaptive immune system that provides protection against mobile genetic elements (viruses, transposable elements and conjugative plasmids). CRISPR clusters contain sequences complementary to antecedent mobile elements and target invading nucleic acids. CRISPR clusters are transcribed and processed into CRISPR RNA (crRNA). Functions as a ssRNA-specific endoribonuclease. Involved in the integration of spacer DNA into the CRISPR cassette.</text>
</comment>
<evidence type="ECO:0000256" key="5">
    <source>
        <dbReference type="ARBA" id="ARBA00022759"/>
    </source>
</evidence>
<evidence type="ECO:0000256" key="2">
    <source>
        <dbReference type="ARBA" id="ARBA00009959"/>
    </source>
</evidence>
<dbReference type="GO" id="GO:0051607">
    <property type="term" value="P:defense response to virus"/>
    <property type="evidence" value="ECO:0007669"/>
    <property type="project" value="UniProtKB-UniRule"/>
</dbReference>
<dbReference type="GO" id="GO:0016787">
    <property type="term" value="F:hydrolase activity"/>
    <property type="evidence" value="ECO:0007669"/>
    <property type="project" value="UniProtKB-KW"/>
</dbReference>
<dbReference type="NCBIfam" id="TIGR01573">
    <property type="entry name" value="cas2"/>
    <property type="match status" value="1"/>
</dbReference>
<keyword evidence="8 9" id="KW-0051">Antiviral defense</keyword>
<dbReference type="OrthoDB" id="1012814at2"/>
<dbReference type="PANTHER" id="PTHR34405:SF3">
    <property type="entry name" value="CRISPR-ASSOCIATED ENDORIBONUCLEASE CAS2 3"/>
    <property type="match status" value="1"/>
</dbReference>
<dbReference type="EMBL" id="JRAI01000055">
    <property type="protein sequence ID" value="KGN85429.1"/>
    <property type="molecule type" value="Genomic_DNA"/>
</dbReference>
<evidence type="ECO:0000256" key="8">
    <source>
        <dbReference type="ARBA" id="ARBA00023118"/>
    </source>
</evidence>
<dbReference type="HAMAP" id="MF_01471">
    <property type="entry name" value="Cas2"/>
    <property type="match status" value="1"/>
</dbReference>
<accession>A0A0A2FAM9</accession>
<evidence type="ECO:0000313" key="11">
    <source>
        <dbReference type="Proteomes" id="UP000030130"/>
    </source>
</evidence>
<dbReference type="Gene3D" id="3.30.70.240">
    <property type="match status" value="1"/>
</dbReference>
<reference evidence="10 11" key="1">
    <citation type="submission" date="2014-08" db="EMBL/GenBank/DDBJ databases">
        <title>Porphyromonas gulae strain:COT-052_OH1451 Genome sequencing.</title>
        <authorList>
            <person name="Wallis C."/>
            <person name="Deusch O."/>
            <person name="O'Flynn C."/>
            <person name="Davis I."/>
            <person name="Jospin G."/>
            <person name="Darling A.E."/>
            <person name="Coil D.A."/>
            <person name="Alexiev A."/>
            <person name="Horsfall A."/>
            <person name="Kirkwood N."/>
            <person name="Harris S."/>
            <person name="Eisen J.A."/>
        </authorList>
    </citation>
    <scope>NUCLEOTIDE SEQUENCE [LARGE SCALE GENOMIC DNA]</scope>
    <source>
        <strain evidence="11">COT-052 OH1451</strain>
    </source>
</reference>
<keyword evidence="4 9" id="KW-0479">Metal-binding</keyword>
<dbReference type="GO" id="GO:0043571">
    <property type="term" value="P:maintenance of CRISPR repeat elements"/>
    <property type="evidence" value="ECO:0007669"/>
    <property type="project" value="UniProtKB-UniRule"/>
</dbReference>
<keyword evidence="5 9" id="KW-0255">Endonuclease</keyword>
<gene>
    <name evidence="9" type="primary">cas2</name>
    <name evidence="10" type="ORF">HR08_05915</name>
</gene>
<comment type="subunit">
    <text evidence="9">Homodimer, forms a heterotetramer with a Cas1 homodimer.</text>
</comment>
<dbReference type="PANTHER" id="PTHR34405">
    <property type="entry name" value="CRISPR-ASSOCIATED ENDORIBONUCLEASE CAS2"/>
    <property type="match status" value="1"/>
</dbReference>
<dbReference type="EC" id="3.1.-.-" evidence="9"/>
<dbReference type="AlphaFoldDB" id="A0A0A2FAM9"/>
<comment type="cofactor">
    <cofactor evidence="1 9">
        <name>Mg(2+)</name>
        <dbReference type="ChEBI" id="CHEBI:18420"/>
    </cofactor>
</comment>
<comment type="caution">
    <text evidence="10">The sequence shown here is derived from an EMBL/GenBank/DDBJ whole genome shotgun (WGS) entry which is preliminary data.</text>
</comment>
<dbReference type="InterPro" id="IPR021127">
    <property type="entry name" value="CRISPR_associated_Cas2"/>
</dbReference>
<dbReference type="RefSeq" id="WP_039421077.1">
    <property type="nucleotide sequence ID" value="NZ_JRAI01000055.1"/>
</dbReference>
<evidence type="ECO:0000256" key="7">
    <source>
        <dbReference type="ARBA" id="ARBA00022842"/>
    </source>
</evidence>
<evidence type="ECO:0000256" key="6">
    <source>
        <dbReference type="ARBA" id="ARBA00022801"/>
    </source>
</evidence>
<proteinExistence type="inferred from homology"/>
<dbReference type="eggNOG" id="COG1343">
    <property type="taxonomic scope" value="Bacteria"/>
</dbReference>
<protein>
    <recommendedName>
        <fullName evidence="9">CRISPR-associated endoribonuclease Cas2</fullName>
        <ecNumber evidence="9">3.1.-.-</ecNumber>
    </recommendedName>
</protein>
<dbReference type="GO" id="GO:0046872">
    <property type="term" value="F:metal ion binding"/>
    <property type="evidence" value="ECO:0007669"/>
    <property type="project" value="UniProtKB-UniRule"/>
</dbReference>
<dbReference type="InterPro" id="IPR019199">
    <property type="entry name" value="Virulence_VapD/CRISPR_Cas2"/>
</dbReference>
<evidence type="ECO:0000256" key="3">
    <source>
        <dbReference type="ARBA" id="ARBA00022722"/>
    </source>
</evidence>
<organism evidence="10 11">
    <name type="scientific">Porphyromonas gulae</name>
    <dbReference type="NCBI Taxonomy" id="111105"/>
    <lineage>
        <taxon>Bacteria</taxon>
        <taxon>Pseudomonadati</taxon>
        <taxon>Bacteroidota</taxon>
        <taxon>Bacteroidia</taxon>
        <taxon>Bacteroidales</taxon>
        <taxon>Porphyromonadaceae</taxon>
        <taxon>Porphyromonas</taxon>
    </lineage>
</organism>
<evidence type="ECO:0000256" key="1">
    <source>
        <dbReference type="ARBA" id="ARBA00001946"/>
    </source>
</evidence>